<dbReference type="OrthoDB" id="1848283at2759"/>
<proteinExistence type="inferred from homology"/>
<dbReference type="PANTHER" id="PTHR31374:SF28">
    <property type="entry name" value="SAUR-LIKE AUXIN-RESPONSIVE PROTEIN FAMILY"/>
    <property type="match status" value="1"/>
</dbReference>
<evidence type="ECO:0008006" key="4">
    <source>
        <dbReference type="Google" id="ProtNLM"/>
    </source>
</evidence>
<dbReference type="PANTHER" id="PTHR31374">
    <property type="entry name" value="AUXIN-INDUCED PROTEIN-LIKE-RELATED"/>
    <property type="match status" value="1"/>
</dbReference>
<dbReference type="STRING" id="429701.A0A2G9GPS8"/>
<keyword evidence="3" id="KW-1185">Reference proteome</keyword>
<evidence type="ECO:0000256" key="1">
    <source>
        <dbReference type="ARBA" id="ARBA00006974"/>
    </source>
</evidence>
<dbReference type="Pfam" id="PF02519">
    <property type="entry name" value="Auxin_inducible"/>
    <property type="match status" value="1"/>
</dbReference>
<evidence type="ECO:0000313" key="3">
    <source>
        <dbReference type="Proteomes" id="UP000231279"/>
    </source>
</evidence>
<accession>A0A2G9GPS8</accession>
<dbReference type="Proteomes" id="UP000231279">
    <property type="component" value="Unassembled WGS sequence"/>
</dbReference>
<comment type="similarity">
    <text evidence="1">Belongs to the ARG7 family.</text>
</comment>
<dbReference type="AlphaFoldDB" id="A0A2G9GPS8"/>
<dbReference type="InterPro" id="IPR003676">
    <property type="entry name" value="SAUR_fam"/>
</dbReference>
<protein>
    <recommendedName>
        <fullName evidence="4">Small auxin-up RNA</fullName>
    </recommendedName>
</protein>
<evidence type="ECO:0000313" key="2">
    <source>
        <dbReference type="EMBL" id="PIN07276.1"/>
    </source>
</evidence>
<sequence>MLGKKLGSIKKLAKKVKVIGNPSPEPSYYECLLKDNEGGASPTTTSTTTSTSTTPTGTFVVYVGEDRQRFVVPTSYLSHPLFKILLEKASNEFGFDQRNGLVVPCSVTAFQEVVSAVECCNGKFDFGDLVEEFI</sequence>
<comment type="caution">
    <text evidence="2">The sequence shown here is derived from an EMBL/GenBank/DDBJ whole genome shotgun (WGS) entry which is preliminary data.</text>
</comment>
<name>A0A2G9GPS8_9LAMI</name>
<reference evidence="3" key="1">
    <citation type="journal article" date="2018" name="Gigascience">
        <title>Genome assembly of the Pink Ipe (Handroanthus impetiginosus, Bignoniaceae), a highly valued, ecologically keystone Neotropical timber forest tree.</title>
        <authorList>
            <person name="Silva-Junior O.B."/>
            <person name="Grattapaglia D."/>
            <person name="Novaes E."/>
            <person name="Collevatti R.G."/>
        </authorList>
    </citation>
    <scope>NUCLEOTIDE SEQUENCE [LARGE SCALE GENOMIC DNA]</scope>
    <source>
        <strain evidence="3">cv. UFG-1</strain>
    </source>
</reference>
<dbReference type="EMBL" id="NKXS01004161">
    <property type="protein sequence ID" value="PIN07276.1"/>
    <property type="molecule type" value="Genomic_DNA"/>
</dbReference>
<dbReference type="GO" id="GO:0009733">
    <property type="term" value="P:response to auxin"/>
    <property type="evidence" value="ECO:0007669"/>
    <property type="project" value="InterPro"/>
</dbReference>
<gene>
    <name evidence="2" type="ORF">CDL12_20154</name>
</gene>
<organism evidence="2 3">
    <name type="scientific">Handroanthus impetiginosus</name>
    <dbReference type="NCBI Taxonomy" id="429701"/>
    <lineage>
        <taxon>Eukaryota</taxon>
        <taxon>Viridiplantae</taxon>
        <taxon>Streptophyta</taxon>
        <taxon>Embryophyta</taxon>
        <taxon>Tracheophyta</taxon>
        <taxon>Spermatophyta</taxon>
        <taxon>Magnoliopsida</taxon>
        <taxon>eudicotyledons</taxon>
        <taxon>Gunneridae</taxon>
        <taxon>Pentapetalae</taxon>
        <taxon>asterids</taxon>
        <taxon>lamiids</taxon>
        <taxon>Lamiales</taxon>
        <taxon>Bignoniaceae</taxon>
        <taxon>Crescentiina</taxon>
        <taxon>Tabebuia alliance</taxon>
        <taxon>Handroanthus</taxon>
    </lineage>
</organism>